<comment type="caution">
    <text evidence="2">The sequence shown here is derived from an EMBL/GenBank/DDBJ whole genome shotgun (WGS) entry which is preliminary data.</text>
</comment>
<proteinExistence type="predicted"/>
<dbReference type="EMBL" id="SNZP01000003">
    <property type="protein sequence ID" value="TDR81474.1"/>
    <property type="molecule type" value="Genomic_DNA"/>
</dbReference>
<dbReference type="PANTHER" id="PTHR39431:SF1">
    <property type="entry name" value="FRPA_C-RELATED PROTEIN"/>
    <property type="match status" value="1"/>
</dbReference>
<organism evidence="2 3">
    <name type="scientific">Paludibacterium purpuratum</name>
    <dbReference type="NCBI Taxonomy" id="1144873"/>
    <lineage>
        <taxon>Bacteria</taxon>
        <taxon>Pseudomonadati</taxon>
        <taxon>Pseudomonadota</taxon>
        <taxon>Betaproteobacteria</taxon>
        <taxon>Neisseriales</taxon>
        <taxon>Chromobacteriaceae</taxon>
        <taxon>Paludibacterium</taxon>
    </lineage>
</organism>
<evidence type="ECO:0000256" key="1">
    <source>
        <dbReference type="SAM" id="MobiDB-lite"/>
    </source>
</evidence>
<dbReference type="AlphaFoldDB" id="A0A4R7B9D0"/>
<dbReference type="RefSeq" id="WP_133678847.1">
    <property type="nucleotide sequence ID" value="NZ_SNZP01000003.1"/>
</dbReference>
<name>A0A4R7B9D0_9NEIS</name>
<protein>
    <recommendedName>
        <fullName evidence="4">VCBS repeat-containing protein</fullName>
    </recommendedName>
</protein>
<dbReference type="PANTHER" id="PTHR39431">
    <property type="entry name" value="FRPA/C-RELATED PROTEIN"/>
    <property type="match status" value="1"/>
</dbReference>
<evidence type="ECO:0000313" key="2">
    <source>
        <dbReference type="EMBL" id="TDR81474.1"/>
    </source>
</evidence>
<reference evidence="2 3" key="1">
    <citation type="submission" date="2019-03" db="EMBL/GenBank/DDBJ databases">
        <title>Genomic Encyclopedia of Type Strains, Phase III (KMG-III): the genomes of soil and plant-associated and newly described type strains.</title>
        <authorList>
            <person name="Whitman W."/>
        </authorList>
    </citation>
    <scope>NUCLEOTIDE SEQUENCE [LARGE SCALE GENOMIC DNA]</scope>
    <source>
        <strain evidence="2 3">CECT 8976</strain>
    </source>
</reference>
<sequence>MQIRSFTLDMGSSHLLRQQQSSRTQFTPRTSTAAATDRQTDTVDLQSATDTLDLNSATGQAALHTATRTLSHSQTESQTGAVNLPKPGRTVSANEPAATAQPLSEQDLPPLLSLAKQILEKVLGIHFTLYNGKLVPDDGSSAPSTSAGTPAPAADKSGTQTTSSQYREQEQTDFSANGSITTADGQTISFQLDSRLQRDYQTSSTVTRQVGASGSVDPLMITLPDGNGRFSGASVSFDLQNNGSQVSLPFVSGGGWLVWDKRHDGKVSDGSQLFGPQSGNGFGDLAQLDSNHDGVIDSSDAAYADLKVWTGVDAKGNAQLATLSSLHIGAILLPSVATPFSLRDGGNREQGEVKRSGVYLTEDGQAGRISQVDIAA</sequence>
<feature type="compositionally biased region" description="Low complexity" evidence="1">
    <location>
        <begin position="137"/>
        <end position="155"/>
    </location>
</feature>
<evidence type="ECO:0000313" key="3">
    <source>
        <dbReference type="Proteomes" id="UP000295611"/>
    </source>
</evidence>
<gene>
    <name evidence="2" type="ORF">DFP86_103127</name>
</gene>
<dbReference type="OrthoDB" id="9773411at2"/>
<feature type="compositionally biased region" description="Polar residues" evidence="1">
    <location>
        <begin position="157"/>
        <end position="180"/>
    </location>
</feature>
<keyword evidence="3" id="KW-1185">Reference proteome</keyword>
<feature type="compositionally biased region" description="Low complexity" evidence="1">
    <location>
        <begin position="17"/>
        <end position="32"/>
    </location>
</feature>
<feature type="region of interest" description="Disordered" evidence="1">
    <location>
        <begin position="66"/>
        <end position="104"/>
    </location>
</feature>
<feature type="compositionally biased region" description="Polar residues" evidence="1">
    <location>
        <begin position="66"/>
        <end position="81"/>
    </location>
</feature>
<dbReference type="Proteomes" id="UP000295611">
    <property type="component" value="Unassembled WGS sequence"/>
</dbReference>
<accession>A0A4R7B9D0</accession>
<feature type="region of interest" description="Disordered" evidence="1">
    <location>
        <begin position="1"/>
        <end position="42"/>
    </location>
</feature>
<feature type="region of interest" description="Disordered" evidence="1">
    <location>
        <begin position="135"/>
        <end position="180"/>
    </location>
</feature>
<evidence type="ECO:0008006" key="4">
    <source>
        <dbReference type="Google" id="ProtNLM"/>
    </source>
</evidence>